<dbReference type="GO" id="GO:0005975">
    <property type="term" value="P:carbohydrate metabolic process"/>
    <property type="evidence" value="ECO:0007669"/>
    <property type="project" value="InterPro"/>
</dbReference>
<evidence type="ECO:0000256" key="6">
    <source>
        <dbReference type="ARBA" id="ARBA00022723"/>
    </source>
</evidence>
<name>A0A8T0A2L1_9BILA</name>
<evidence type="ECO:0000256" key="13">
    <source>
        <dbReference type="ARBA" id="ARBA00023157"/>
    </source>
</evidence>
<feature type="transmembrane region" description="Helical" evidence="22">
    <location>
        <begin position="16"/>
        <end position="34"/>
    </location>
</feature>
<keyword evidence="10 22" id="KW-1133">Transmembrane helix</keyword>
<evidence type="ECO:0000256" key="15">
    <source>
        <dbReference type="ARBA" id="ARBA00023295"/>
    </source>
</evidence>
<evidence type="ECO:0000256" key="20">
    <source>
        <dbReference type="PIRSR" id="PIRSR601382-3"/>
    </source>
</evidence>
<evidence type="ECO:0000256" key="7">
    <source>
        <dbReference type="ARBA" id="ARBA00022801"/>
    </source>
</evidence>
<comment type="catalytic activity">
    <reaction evidence="16">
        <text>N(4)-(alpha-D-Man-(1-&gt;2)-alpha-D-Man-(1-&gt;2)-alpha-D-Man-(1-&gt;3)-[alpha-D-Man-(1-&gt;3)-[alpha-D-Man-(1-&gt;2)-alpha-D-Man-(1-&gt;6)]-alpha-D-Man-(1-&gt;6)]-beta-D-Man-(1-&gt;4)-beta-D-GlcNAc-(1-&gt;4)-beta-D-GlcNAc)-L-asparaginyl-[protein] (N-glucan mannose isomer 8A1,2,3B1,3) + 3 H2O = N(4)-(alpha-D-Man-(1-&gt;3)-[alpha-D-Man-(1-&gt;3)-[alpha-D-Man-(1-&gt;6)]-alpha-D-Man-(1-&gt;6)]-beta-D-Man-(1-&gt;4)-beta-D-GlcNAc-(1-&gt;4)-beta-D-GlcNAc)-L-asparaginyl-[protein] (N-glucan mannose isomer 5A1,2) + 3 beta-D-mannose</text>
        <dbReference type="Rhea" id="RHEA:56028"/>
        <dbReference type="Rhea" id="RHEA-COMP:14358"/>
        <dbReference type="Rhea" id="RHEA-COMP:14367"/>
        <dbReference type="ChEBI" id="CHEBI:15377"/>
        <dbReference type="ChEBI" id="CHEBI:28563"/>
        <dbReference type="ChEBI" id="CHEBI:59087"/>
        <dbReference type="ChEBI" id="CHEBI:60628"/>
        <dbReference type="EC" id="3.2.1.113"/>
    </reaction>
</comment>
<dbReference type="InterPro" id="IPR001382">
    <property type="entry name" value="Glyco_hydro_47"/>
</dbReference>
<dbReference type="GO" id="GO:0005509">
    <property type="term" value="F:calcium ion binding"/>
    <property type="evidence" value="ECO:0007669"/>
    <property type="project" value="InterPro"/>
</dbReference>
<keyword evidence="14" id="KW-0325">Glycoprotein</keyword>
<keyword evidence="7 21" id="KW-0378">Hydrolase</keyword>
<evidence type="ECO:0000256" key="17">
    <source>
        <dbReference type="ARBA" id="ARBA00048605"/>
    </source>
</evidence>
<dbReference type="EC" id="3.2.1.-" evidence="21"/>
<evidence type="ECO:0000256" key="16">
    <source>
        <dbReference type="ARBA" id="ARBA00047669"/>
    </source>
</evidence>
<dbReference type="SUPFAM" id="SSF48225">
    <property type="entry name" value="Seven-hairpin glycosidases"/>
    <property type="match status" value="1"/>
</dbReference>
<dbReference type="GO" id="GO:0004571">
    <property type="term" value="F:mannosyl-oligosaccharide 1,2-alpha-mannosidase activity"/>
    <property type="evidence" value="ECO:0007669"/>
    <property type="project" value="UniProtKB-EC"/>
</dbReference>
<comment type="subcellular location">
    <subcellularLocation>
        <location evidence="2">Golgi apparatus membrane</location>
        <topology evidence="2">Single-pass type II membrane protein</topology>
    </subcellularLocation>
</comment>
<dbReference type="Pfam" id="PF01532">
    <property type="entry name" value="Glyco_hydro_47"/>
    <property type="match status" value="1"/>
</dbReference>
<dbReference type="PRINTS" id="PR00747">
    <property type="entry name" value="GLYHDRLASE47"/>
</dbReference>
<evidence type="ECO:0000256" key="4">
    <source>
        <dbReference type="ARBA" id="ARBA00007658"/>
    </source>
</evidence>
<dbReference type="Gene3D" id="1.50.10.10">
    <property type="match status" value="1"/>
</dbReference>
<evidence type="ECO:0000256" key="3">
    <source>
        <dbReference type="ARBA" id="ARBA00004922"/>
    </source>
</evidence>
<dbReference type="GO" id="GO:0006491">
    <property type="term" value="P:N-glycan processing"/>
    <property type="evidence" value="ECO:0007669"/>
    <property type="project" value="UniProtKB-ARBA"/>
</dbReference>
<proteinExistence type="inferred from homology"/>
<dbReference type="GO" id="GO:0005783">
    <property type="term" value="C:endoplasmic reticulum"/>
    <property type="evidence" value="ECO:0007669"/>
    <property type="project" value="TreeGrafter"/>
</dbReference>
<feature type="active site" description="Proton donor" evidence="18">
    <location>
        <position position="454"/>
    </location>
</feature>
<keyword evidence="5 22" id="KW-0812">Transmembrane</keyword>
<evidence type="ECO:0000256" key="18">
    <source>
        <dbReference type="PIRSR" id="PIRSR601382-1"/>
    </source>
</evidence>
<comment type="similarity">
    <text evidence="4 21">Belongs to the glycosyl hydrolase 47 family.</text>
</comment>
<feature type="active site" evidence="18">
    <location>
        <position position="479"/>
    </location>
</feature>
<feature type="disulfide bond" evidence="20">
    <location>
        <begin position="407"/>
        <end position="440"/>
    </location>
</feature>
<evidence type="ECO:0000256" key="10">
    <source>
        <dbReference type="ARBA" id="ARBA00022989"/>
    </source>
</evidence>
<dbReference type="InterPro" id="IPR036026">
    <property type="entry name" value="Seven-hairpin_glycosidases"/>
</dbReference>
<dbReference type="FunFam" id="1.50.10.10:FF:000017">
    <property type="entry name" value="alpha-1,2-Mannosidase"/>
    <property type="match status" value="1"/>
</dbReference>
<comment type="pathway">
    <text evidence="3">Protein modification; protein glycosylation.</text>
</comment>
<evidence type="ECO:0000256" key="5">
    <source>
        <dbReference type="ARBA" id="ARBA00022692"/>
    </source>
</evidence>
<keyword evidence="24" id="KW-1185">Reference proteome</keyword>
<evidence type="ECO:0000256" key="2">
    <source>
        <dbReference type="ARBA" id="ARBA00004323"/>
    </source>
</evidence>
<evidence type="ECO:0000256" key="8">
    <source>
        <dbReference type="ARBA" id="ARBA00022837"/>
    </source>
</evidence>
<dbReference type="OrthoDB" id="8118055at2759"/>
<dbReference type="PANTHER" id="PTHR11742">
    <property type="entry name" value="MANNOSYL-OLIGOSACCHARIDE ALPHA-1,2-MANNOSIDASE-RELATED"/>
    <property type="match status" value="1"/>
</dbReference>
<accession>A0A8T0A2L1</accession>
<feature type="active site" evidence="18">
    <location>
        <position position="343"/>
    </location>
</feature>
<feature type="non-terminal residue" evidence="23">
    <location>
        <position position="1"/>
    </location>
</feature>
<keyword evidence="11" id="KW-0333">Golgi apparatus</keyword>
<keyword evidence="9" id="KW-0735">Signal-anchor</keyword>
<gene>
    <name evidence="23" type="ORF">Mgra_00000722</name>
</gene>
<dbReference type="EMBL" id="JABEBT010000003">
    <property type="protein sequence ID" value="KAF7639802.1"/>
    <property type="molecule type" value="Genomic_DNA"/>
</dbReference>
<evidence type="ECO:0000256" key="1">
    <source>
        <dbReference type="ARBA" id="ARBA00001913"/>
    </source>
</evidence>
<keyword evidence="13 20" id="KW-1015">Disulfide bond</keyword>
<feature type="transmembrane region" description="Helical" evidence="22">
    <location>
        <begin position="41"/>
        <end position="61"/>
    </location>
</feature>
<dbReference type="InterPro" id="IPR050749">
    <property type="entry name" value="Glycosyl_Hydrolase_47"/>
</dbReference>
<feature type="binding site" evidence="19">
    <location>
        <position position="565"/>
    </location>
    <ligand>
        <name>Ca(2+)</name>
        <dbReference type="ChEBI" id="CHEBI:29108"/>
    </ligand>
</feature>
<dbReference type="PANTHER" id="PTHR11742:SF6">
    <property type="entry name" value="MANNOSYL-OLIGOSACCHARIDE ALPHA-1,2-MANNOSIDASE IA-RELATED"/>
    <property type="match status" value="1"/>
</dbReference>
<evidence type="ECO:0000256" key="19">
    <source>
        <dbReference type="PIRSR" id="PIRSR601382-2"/>
    </source>
</evidence>
<keyword evidence="15 21" id="KW-0326">Glycosidase</keyword>
<comment type="cofactor">
    <cofactor evidence="1 19">
        <name>Ca(2+)</name>
        <dbReference type="ChEBI" id="CHEBI:29108"/>
    </cofactor>
</comment>
<comment type="catalytic activity">
    <reaction evidence="17">
        <text>N(4)-(alpha-D-Man-(1-&gt;2)-alpha-D-Man-(1-&gt;2)-alpha-D-Man-(1-&gt;3)-[alpha-D-Man-(1-&gt;2)-alpha-D-Man-(1-&gt;3)-[alpha-D-Man-(1-&gt;2)-alpha-D-Man-(1-&gt;6)]-alpha-D-Man-(1-&gt;6)]-beta-D-Man-(1-&gt;4)-beta-D-GlcNAc-(1-&gt;4)-beta-D-GlcNAc)-L-asparaginyl-[protein] (N-glucan mannose isomer 9A1,2,3B1,2,3) + 4 H2O = N(4)-(alpha-D-Man-(1-&gt;3)-[alpha-D-Man-(1-&gt;3)-[alpha-D-Man-(1-&gt;6)]-alpha-D-Man-(1-&gt;6)]-beta-D-Man-(1-&gt;4)-beta-D-GlcNAc-(1-&gt;4)-beta-D-GlcNAc)-L-asparaginyl-[protein] (N-glucan mannose isomer 5A1,2) + 4 beta-D-mannose</text>
        <dbReference type="Rhea" id="RHEA:56008"/>
        <dbReference type="Rhea" id="RHEA-COMP:14356"/>
        <dbReference type="Rhea" id="RHEA-COMP:14367"/>
        <dbReference type="ChEBI" id="CHEBI:15377"/>
        <dbReference type="ChEBI" id="CHEBI:28563"/>
        <dbReference type="ChEBI" id="CHEBI:59087"/>
        <dbReference type="ChEBI" id="CHEBI:139493"/>
        <dbReference type="EC" id="3.2.1.113"/>
    </reaction>
</comment>
<evidence type="ECO:0000256" key="11">
    <source>
        <dbReference type="ARBA" id="ARBA00023034"/>
    </source>
</evidence>
<keyword evidence="6 19" id="KW-0479">Metal-binding</keyword>
<organism evidence="23 24">
    <name type="scientific">Meloidogyne graminicola</name>
    <dbReference type="NCBI Taxonomy" id="189291"/>
    <lineage>
        <taxon>Eukaryota</taxon>
        <taxon>Metazoa</taxon>
        <taxon>Ecdysozoa</taxon>
        <taxon>Nematoda</taxon>
        <taxon>Chromadorea</taxon>
        <taxon>Rhabditida</taxon>
        <taxon>Tylenchina</taxon>
        <taxon>Tylenchomorpha</taxon>
        <taxon>Tylenchoidea</taxon>
        <taxon>Meloidogynidae</taxon>
        <taxon>Meloidogyninae</taxon>
        <taxon>Meloidogyne</taxon>
    </lineage>
</organism>
<keyword evidence="12 22" id="KW-0472">Membrane</keyword>
<evidence type="ECO:0000256" key="21">
    <source>
        <dbReference type="RuleBase" id="RU361193"/>
    </source>
</evidence>
<dbReference type="GO" id="GO:0000139">
    <property type="term" value="C:Golgi membrane"/>
    <property type="evidence" value="ECO:0007669"/>
    <property type="project" value="UniProtKB-SubCell"/>
</dbReference>
<evidence type="ECO:0000256" key="12">
    <source>
        <dbReference type="ARBA" id="ARBA00023136"/>
    </source>
</evidence>
<feature type="active site" description="Proton donor" evidence="18">
    <location>
        <position position="209"/>
    </location>
</feature>
<dbReference type="AlphaFoldDB" id="A0A8T0A2L1"/>
<sequence>FLILATFISIYSIQQHIFYFVYLSNVYYIILMGLRFYEKYLFLIGGVSLGLFLISGTIFYLSSTNLSPQTYQNHQNNKVRDLANRKHDVFREEELNKNIVISDVFRPNLSINTAQKQNNEYRKNFVKQMMKFAWDGYVKYAFGQNELNPNTKTGHSGSIFGSAHIGATIIDAADTLLIMGLEKEFEQAKEWIDKSFNLLSVSSDLSVFETNIRFVGGLLSAYALTEEKLFLSKAINIANLLLPAFDSSPTGIPLALVNVNTGKASNYIWASGGCSILSEFGSIELEFAYLSKISGDEKYLLKCKKMREYIENVEKPDGLYPNYINPNTGKWCQKHISIGALGDSFYEYLLKVWIFGQKLDNKIWETYKNAVIALEKKLLFKSQQNNLWYFAEMKGTRIEHKMDHLACFAAGMFSLQSLHEKDEEQKKHYLELAEKIGETCYESYNRTVTKLGPESFRFASDIEARSIRISESYYILRPEAVEGWFYLWRITGKQKYREWCWQVVEAIEKYCKGNVGYNGIKNVNSLPVEQDDVQQSFFLAETLKYLFLTFDDSNKIPLNKWVFNTEAHPFPIE</sequence>
<protein>
    <recommendedName>
        <fullName evidence="21">alpha-1,2-Mannosidase</fullName>
        <ecNumber evidence="21">3.2.1.-</ecNumber>
    </recommendedName>
</protein>
<keyword evidence="8 19" id="KW-0106">Calcium</keyword>
<reference evidence="23" key="1">
    <citation type="journal article" date="2020" name="Ecol. Evol.">
        <title>Genome structure and content of the rice root-knot nematode (Meloidogyne graminicola).</title>
        <authorList>
            <person name="Phan N.T."/>
            <person name="Danchin E.G.J."/>
            <person name="Klopp C."/>
            <person name="Perfus-Barbeoch L."/>
            <person name="Kozlowski D.K."/>
            <person name="Koutsovoulos G.D."/>
            <person name="Lopez-Roques C."/>
            <person name="Bouchez O."/>
            <person name="Zahm M."/>
            <person name="Besnard G."/>
            <person name="Bellafiore S."/>
        </authorList>
    </citation>
    <scope>NUCLEOTIDE SEQUENCE</scope>
    <source>
        <strain evidence="23">VN-18</strain>
    </source>
</reference>
<evidence type="ECO:0000256" key="22">
    <source>
        <dbReference type="SAM" id="Phobius"/>
    </source>
</evidence>
<evidence type="ECO:0000313" key="23">
    <source>
        <dbReference type="EMBL" id="KAF7639802.1"/>
    </source>
</evidence>
<evidence type="ECO:0000256" key="14">
    <source>
        <dbReference type="ARBA" id="ARBA00023180"/>
    </source>
</evidence>
<comment type="caution">
    <text evidence="23">The sequence shown here is derived from an EMBL/GenBank/DDBJ whole genome shotgun (WGS) entry which is preliminary data.</text>
</comment>
<dbReference type="Proteomes" id="UP000605970">
    <property type="component" value="Unassembled WGS sequence"/>
</dbReference>
<evidence type="ECO:0000256" key="9">
    <source>
        <dbReference type="ARBA" id="ARBA00022968"/>
    </source>
</evidence>
<evidence type="ECO:0000313" key="24">
    <source>
        <dbReference type="Proteomes" id="UP000605970"/>
    </source>
</evidence>
<dbReference type="InterPro" id="IPR012341">
    <property type="entry name" value="6hp_glycosidase-like_sf"/>
</dbReference>